<feature type="compositionally biased region" description="Acidic residues" evidence="1">
    <location>
        <begin position="368"/>
        <end position="377"/>
    </location>
</feature>
<evidence type="ECO:0000256" key="2">
    <source>
        <dbReference type="SAM" id="Phobius"/>
    </source>
</evidence>
<proteinExistence type="predicted"/>
<keyword evidence="2" id="KW-0472">Membrane</keyword>
<name>A0A6J6PZ79_9ZZZZ</name>
<feature type="region of interest" description="Disordered" evidence="1">
    <location>
        <begin position="351"/>
        <end position="377"/>
    </location>
</feature>
<gene>
    <name evidence="3" type="ORF">UFOPK2602_00595</name>
    <name evidence="4" type="ORF">UFOPK2806_00763</name>
    <name evidence="5" type="ORF">UFOPK3417_01709</name>
    <name evidence="6" type="ORF">UFOPK4306_02071</name>
</gene>
<evidence type="ECO:0000313" key="4">
    <source>
        <dbReference type="EMBL" id="CAB4746866.1"/>
    </source>
</evidence>
<feature type="compositionally biased region" description="Low complexity" evidence="1">
    <location>
        <begin position="31"/>
        <end position="50"/>
    </location>
</feature>
<evidence type="ECO:0000256" key="1">
    <source>
        <dbReference type="SAM" id="MobiDB-lite"/>
    </source>
</evidence>
<dbReference type="AlphaFoldDB" id="A0A6J6PZ79"/>
<dbReference type="EMBL" id="CAFBQP010000100">
    <property type="protein sequence ID" value="CAB5067431.1"/>
    <property type="molecule type" value="Genomic_DNA"/>
</dbReference>
<feature type="region of interest" description="Disordered" evidence="1">
    <location>
        <begin position="31"/>
        <end position="57"/>
    </location>
</feature>
<keyword evidence="2" id="KW-0812">Transmembrane</keyword>
<protein>
    <submittedName>
        <fullName evidence="3">Unannotated protein</fullName>
    </submittedName>
</protein>
<dbReference type="EMBL" id="CAEZXX010000029">
    <property type="protein sequence ID" value="CAB4701194.1"/>
    <property type="molecule type" value="Genomic_DNA"/>
</dbReference>
<keyword evidence="2" id="KW-1133">Transmembrane helix</keyword>
<dbReference type="EMBL" id="CAEZYY010000007">
    <property type="protein sequence ID" value="CAB4746866.1"/>
    <property type="molecule type" value="Genomic_DNA"/>
</dbReference>
<sequence>MHARSFTAPLSRLTLAALLGTLVASLSAGPAVAADPPATSSPTASSPTTSLALPNGAPLKPGDEVIQSWTIVPGGDGQRAYFSYDSDGGVTVKDSVSVQNYGNVPLNLRVYATDGLNNPDGSFALLSGDAKPTDVGSWIALAQENVTIPAGKQLLIPYTITVPAGANPGDHVGGIVASNETPTKPGKTNTLLVFRRTGVRLYLRVRGQLRSNLSTEAFRVSYDGGLNPAGGKVRVRFRIANLGNVRQAGTYRLTVKGAFGTGKHDLGERAFPELLPGQSIELAEDVRGVPALFVAKASVTVTPAAGGDEAASQPTRRSAQTFAPPLLLLLVLVVLLALLVVWRIVRRYRDPDDSDGNEIDGNPGGDSGSDEQEPVLV</sequence>
<organism evidence="3">
    <name type="scientific">freshwater metagenome</name>
    <dbReference type="NCBI Taxonomy" id="449393"/>
    <lineage>
        <taxon>unclassified sequences</taxon>
        <taxon>metagenomes</taxon>
        <taxon>ecological metagenomes</taxon>
    </lineage>
</organism>
<evidence type="ECO:0000313" key="5">
    <source>
        <dbReference type="EMBL" id="CAB4884352.1"/>
    </source>
</evidence>
<evidence type="ECO:0000313" key="6">
    <source>
        <dbReference type="EMBL" id="CAB5067431.1"/>
    </source>
</evidence>
<accession>A0A6J6PZ79</accession>
<reference evidence="3" key="1">
    <citation type="submission" date="2020-05" db="EMBL/GenBank/DDBJ databases">
        <authorList>
            <person name="Chiriac C."/>
            <person name="Salcher M."/>
            <person name="Ghai R."/>
            <person name="Kavagutti S V."/>
        </authorList>
    </citation>
    <scope>NUCLEOTIDE SEQUENCE</scope>
</reference>
<dbReference type="EMBL" id="CAFBLR010000208">
    <property type="protein sequence ID" value="CAB4884352.1"/>
    <property type="molecule type" value="Genomic_DNA"/>
</dbReference>
<feature type="transmembrane region" description="Helical" evidence="2">
    <location>
        <begin position="322"/>
        <end position="342"/>
    </location>
</feature>
<evidence type="ECO:0000313" key="3">
    <source>
        <dbReference type="EMBL" id="CAB4701194.1"/>
    </source>
</evidence>